<dbReference type="Proteomes" id="UP001501079">
    <property type="component" value="Unassembled WGS sequence"/>
</dbReference>
<comment type="caution">
    <text evidence="2">The sequence shown here is derived from an EMBL/GenBank/DDBJ whole genome shotgun (WGS) entry which is preliminary data.</text>
</comment>
<comment type="function">
    <text evidence="1">Could be involved in insertion of integral membrane proteins into the membrane.</text>
</comment>
<dbReference type="RefSeq" id="WP_344751762.1">
    <property type="nucleotide sequence ID" value="NZ_BAABBW010000001.1"/>
</dbReference>
<dbReference type="InterPro" id="IPR002696">
    <property type="entry name" value="Membr_insert_effic_factor_YidD"/>
</dbReference>
<keyword evidence="1" id="KW-0472">Membrane</keyword>
<name>A0ABP7ZT04_9MICO</name>
<evidence type="ECO:0000313" key="3">
    <source>
        <dbReference type="Proteomes" id="UP001501079"/>
    </source>
</evidence>
<gene>
    <name evidence="2" type="ORF">GCM10022287_05720</name>
</gene>
<dbReference type="SMART" id="SM01234">
    <property type="entry name" value="Haemolytic"/>
    <property type="match status" value="1"/>
</dbReference>
<dbReference type="PANTHER" id="PTHR33383">
    <property type="entry name" value="MEMBRANE PROTEIN INSERTION EFFICIENCY FACTOR-RELATED"/>
    <property type="match status" value="1"/>
</dbReference>
<proteinExistence type="inferred from homology"/>
<dbReference type="NCBIfam" id="TIGR00278">
    <property type="entry name" value="membrane protein insertion efficiency factor YidD"/>
    <property type="match status" value="1"/>
</dbReference>
<keyword evidence="3" id="KW-1185">Reference proteome</keyword>
<comment type="similarity">
    <text evidence="1">Belongs to the UPF0161 family.</text>
</comment>
<organism evidence="2 3">
    <name type="scientific">Gryllotalpicola koreensis</name>
    <dbReference type="NCBI Taxonomy" id="993086"/>
    <lineage>
        <taxon>Bacteria</taxon>
        <taxon>Bacillati</taxon>
        <taxon>Actinomycetota</taxon>
        <taxon>Actinomycetes</taxon>
        <taxon>Micrococcales</taxon>
        <taxon>Microbacteriaceae</taxon>
        <taxon>Gryllotalpicola</taxon>
    </lineage>
</organism>
<evidence type="ECO:0000256" key="1">
    <source>
        <dbReference type="HAMAP-Rule" id="MF_00386"/>
    </source>
</evidence>
<keyword evidence="1" id="KW-1003">Cell membrane</keyword>
<dbReference type="HAMAP" id="MF_00386">
    <property type="entry name" value="UPF0161_YidD"/>
    <property type="match status" value="1"/>
</dbReference>
<sequence>MTTAHASGIARPAAASALRVVRFLLLLPRNIVVAFLSAYRAVISPLYGDVCRYYPSCSAYALGAVQQHGVAKGGFLAARRVARCHPWAEGGVDEVPESHTHHFHVTRFGFVVDEHANPGQGKG</sequence>
<dbReference type="PANTHER" id="PTHR33383:SF1">
    <property type="entry name" value="MEMBRANE PROTEIN INSERTION EFFICIENCY FACTOR-RELATED"/>
    <property type="match status" value="1"/>
</dbReference>
<protein>
    <recommendedName>
        <fullName evidence="1">Putative membrane protein insertion efficiency factor</fullName>
    </recommendedName>
</protein>
<dbReference type="EMBL" id="BAABBW010000001">
    <property type="protein sequence ID" value="GAA4169333.1"/>
    <property type="molecule type" value="Genomic_DNA"/>
</dbReference>
<comment type="subcellular location">
    <subcellularLocation>
        <location evidence="1">Cell membrane</location>
        <topology evidence="1">Peripheral membrane protein</topology>
        <orientation evidence="1">Cytoplasmic side</orientation>
    </subcellularLocation>
</comment>
<accession>A0ABP7ZT04</accession>
<dbReference type="Pfam" id="PF01809">
    <property type="entry name" value="YidD"/>
    <property type="match status" value="1"/>
</dbReference>
<evidence type="ECO:0000313" key="2">
    <source>
        <dbReference type="EMBL" id="GAA4169333.1"/>
    </source>
</evidence>
<reference evidence="3" key="1">
    <citation type="journal article" date="2019" name="Int. J. Syst. Evol. Microbiol.">
        <title>The Global Catalogue of Microorganisms (GCM) 10K type strain sequencing project: providing services to taxonomists for standard genome sequencing and annotation.</title>
        <authorList>
            <consortium name="The Broad Institute Genomics Platform"/>
            <consortium name="The Broad Institute Genome Sequencing Center for Infectious Disease"/>
            <person name="Wu L."/>
            <person name="Ma J."/>
        </authorList>
    </citation>
    <scope>NUCLEOTIDE SEQUENCE [LARGE SCALE GENOMIC DNA]</scope>
    <source>
        <strain evidence="3">JCM 17591</strain>
    </source>
</reference>